<dbReference type="EMBL" id="QKYT01000096">
    <property type="protein sequence ID" value="RIA93819.1"/>
    <property type="molecule type" value="Genomic_DNA"/>
</dbReference>
<organism evidence="1 2">
    <name type="scientific">Glomus cerebriforme</name>
    <dbReference type="NCBI Taxonomy" id="658196"/>
    <lineage>
        <taxon>Eukaryota</taxon>
        <taxon>Fungi</taxon>
        <taxon>Fungi incertae sedis</taxon>
        <taxon>Mucoromycota</taxon>
        <taxon>Glomeromycotina</taxon>
        <taxon>Glomeromycetes</taxon>
        <taxon>Glomerales</taxon>
        <taxon>Glomeraceae</taxon>
        <taxon>Glomus</taxon>
    </lineage>
</organism>
<evidence type="ECO:0000313" key="2">
    <source>
        <dbReference type="Proteomes" id="UP000265703"/>
    </source>
</evidence>
<proteinExistence type="predicted"/>
<evidence type="ECO:0000313" key="1">
    <source>
        <dbReference type="EMBL" id="RIA93819.1"/>
    </source>
</evidence>
<comment type="caution">
    <text evidence="1">The sequence shown here is derived from an EMBL/GenBank/DDBJ whole genome shotgun (WGS) entry which is preliminary data.</text>
</comment>
<gene>
    <name evidence="1" type="ORF">C1645_818910</name>
</gene>
<name>A0A397T912_9GLOM</name>
<protein>
    <recommendedName>
        <fullName evidence="3">BACK domain-containing protein</fullName>
    </recommendedName>
</protein>
<sequence length="80" mass="9275">MEKIDLKKLQGPNILKLLIAKICEEPEIFFKSDKFISLKTPLLELLLKRDDLSLDEIVIWDSSIKWCFVQNSNVSQDPAQ</sequence>
<evidence type="ECO:0008006" key="3">
    <source>
        <dbReference type="Google" id="ProtNLM"/>
    </source>
</evidence>
<dbReference type="Gene3D" id="1.25.40.420">
    <property type="match status" value="1"/>
</dbReference>
<keyword evidence="2" id="KW-1185">Reference proteome</keyword>
<dbReference type="AlphaFoldDB" id="A0A397T912"/>
<accession>A0A397T912</accession>
<dbReference type="Proteomes" id="UP000265703">
    <property type="component" value="Unassembled WGS sequence"/>
</dbReference>
<reference evidence="1 2" key="1">
    <citation type="submission" date="2018-06" db="EMBL/GenBank/DDBJ databases">
        <title>Comparative genomics reveals the genomic features of Rhizophagus irregularis, R. cerebriforme, R. diaphanum and Gigaspora rosea, and their symbiotic lifestyle signature.</title>
        <authorList>
            <person name="Morin E."/>
            <person name="San Clemente H."/>
            <person name="Chen E.C.H."/>
            <person name="De La Providencia I."/>
            <person name="Hainaut M."/>
            <person name="Kuo A."/>
            <person name="Kohler A."/>
            <person name="Murat C."/>
            <person name="Tang N."/>
            <person name="Roy S."/>
            <person name="Loubradou J."/>
            <person name="Henrissat B."/>
            <person name="Grigoriev I.V."/>
            <person name="Corradi N."/>
            <person name="Roux C."/>
            <person name="Martin F.M."/>
        </authorList>
    </citation>
    <scope>NUCLEOTIDE SEQUENCE [LARGE SCALE GENOMIC DNA]</scope>
    <source>
        <strain evidence="1 2">DAOM 227022</strain>
    </source>
</reference>